<evidence type="ECO:0000313" key="3">
    <source>
        <dbReference type="Proteomes" id="UP000035065"/>
    </source>
</evidence>
<reference evidence="2 3" key="1">
    <citation type="journal article" date="2011" name="J. Bacteriol.">
        <title>Draft Genome Sequence of Gordonia neofelifaecis NRRL B-59395, a Cholesterol-Degrading Actinomycete.</title>
        <authorList>
            <person name="Ge F."/>
            <person name="Li W."/>
            <person name="Chen G."/>
            <person name="Liu Y."/>
            <person name="Zhang G."/>
            <person name="Yong B."/>
            <person name="Wang Q."/>
            <person name="Wang N."/>
            <person name="Huang Z."/>
            <person name="Li W."/>
            <person name="Wang J."/>
            <person name="Wu C."/>
            <person name="Xie Q."/>
            <person name="Liu G."/>
        </authorList>
    </citation>
    <scope>NUCLEOTIDE SEQUENCE [LARGE SCALE GENOMIC DNA]</scope>
    <source>
        <strain evidence="2 3">NRRL B-59395</strain>
    </source>
</reference>
<organism evidence="2 3">
    <name type="scientific">Gordonia neofelifaecis NRRL B-59395</name>
    <dbReference type="NCBI Taxonomy" id="644548"/>
    <lineage>
        <taxon>Bacteria</taxon>
        <taxon>Bacillati</taxon>
        <taxon>Actinomycetota</taxon>
        <taxon>Actinomycetes</taxon>
        <taxon>Mycobacteriales</taxon>
        <taxon>Gordoniaceae</taxon>
        <taxon>Gordonia</taxon>
    </lineage>
</organism>
<proteinExistence type="predicted"/>
<keyword evidence="1" id="KW-0472">Membrane</keyword>
<dbReference type="EMBL" id="AEUD01000019">
    <property type="protein sequence ID" value="EGD53679.1"/>
    <property type="molecule type" value="Genomic_DNA"/>
</dbReference>
<evidence type="ECO:0000313" key="2">
    <source>
        <dbReference type="EMBL" id="EGD53679.1"/>
    </source>
</evidence>
<accession>F1YNS2</accession>
<dbReference type="AlphaFoldDB" id="F1YNS2"/>
<evidence type="ECO:0000256" key="1">
    <source>
        <dbReference type="SAM" id="Phobius"/>
    </source>
</evidence>
<protein>
    <submittedName>
        <fullName evidence="2">Uncharacterized protein</fullName>
    </submittedName>
</protein>
<keyword evidence="3" id="KW-1185">Reference proteome</keyword>
<feature type="transmembrane region" description="Helical" evidence="1">
    <location>
        <begin position="113"/>
        <end position="132"/>
    </location>
</feature>
<feature type="transmembrane region" description="Helical" evidence="1">
    <location>
        <begin position="152"/>
        <end position="174"/>
    </location>
</feature>
<dbReference type="RefSeq" id="WP_009680761.1">
    <property type="nucleotide sequence ID" value="NZ_AEUD01000019.1"/>
</dbReference>
<dbReference type="eggNOG" id="ENOG5031FZ5">
    <property type="taxonomic scope" value="Bacteria"/>
</dbReference>
<name>F1YNS2_9ACTN</name>
<comment type="caution">
    <text evidence="2">The sequence shown here is derived from an EMBL/GenBank/DDBJ whole genome shotgun (WGS) entry which is preliminary data.</text>
</comment>
<feature type="transmembrane region" description="Helical" evidence="1">
    <location>
        <begin position="53"/>
        <end position="73"/>
    </location>
</feature>
<keyword evidence="1" id="KW-1133">Transmembrane helix</keyword>
<dbReference type="Proteomes" id="UP000035065">
    <property type="component" value="Unassembled WGS sequence"/>
</dbReference>
<gene>
    <name evidence="2" type="ORF">SCNU_17842</name>
</gene>
<sequence>MSTQNARPCNPSRLSRSLAAAFGTLFTAGVVHGAVLYAGRSPLESEHVPGTSAWWPHAVLAAAAVVLSIGVFVHRRRAGRRGSVLLLPIGERAARRVRLTLAAARAGTGRGRALAAAAPAALLLYSAFRVGVQIIGGLDPAFTVNAWGGPTYLGAMACHYLDAGLLMAASAWLLDKILLPDSGESRTGTGTSAQCAGECSVRA</sequence>
<dbReference type="STRING" id="644548.SCNU_17842"/>
<keyword evidence="1" id="KW-0812">Transmembrane</keyword>